<accession>A0A4R5Q7C8</accession>
<dbReference type="SUPFAM" id="SSF55785">
    <property type="entry name" value="PYP-like sensor domain (PAS domain)"/>
    <property type="match status" value="1"/>
</dbReference>
<organism evidence="1 2">
    <name type="scientific">Dankookia rubra</name>
    <dbReference type="NCBI Taxonomy" id="1442381"/>
    <lineage>
        <taxon>Bacteria</taxon>
        <taxon>Pseudomonadati</taxon>
        <taxon>Pseudomonadota</taxon>
        <taxon>Alphaproteobacteria</taxon>
        <taxon>Acetobacterales</taxon>
        <taxon>Roseomonadaceae</taxon>
        <taxon>Dankookia</taxon>
    </lineage>
</organism>
<dbReference type="EMBL" id="SMSJ01000128">
    <property type="protein sequence ID" value="TDH58348.1"/>
    <property type="molecule type" value="Genomic_DNA"/>
</dbReference>
<evidence type="ECO:0000313" key="1">
    <source>
        <dbReference type="EMBL" id="TDH58348.1"/>
    </source>
</evidence>
<reference evidence="1 2" key="1">
    <citation type="journal article" date="2016" name="J. Microbiol.">
        <title>Dankookia rubra gen. nov., sp. nov., an alphaproteobacterium isolated from sediment of a shallow stream.</title>
        <authorList>
            <person name="Kim W.H."/>
            <person name="Kim D.H."/>
            <person name="Kang K."/>
            <person name="Ahn T.Y."/>
        </authorList>
    </citation>
    <scope>NUCLEOTIDE SEQUENCE [LARGE SCALE GENOMIC DNA]</scope>
    <source>
        <strain evidence="1 2">JCM30602</strain>
    </source>
</reference>
<gene>
    <name evidence="1" type="ORF">E2C06_33020</name>
</gene>
<dbReference type="Gene3D" id="3.30.450.20">
    <property type="entry name" value="PAS domain"/>
    <property type="match status" value="1"/>
</dbReference>
<name>A0A4R5Q7C8_9PROT</name>
<dbReference type="OrthoDB" id="5287260at2"/>
<keyword evidence="2" id="KW-1185">Reference proteome</keyword>
<proteinExistence type="predicted"/>
<dbReference type="Proteomes" id="UP000295096">
    <property type="component" value="Unassembled WGS sequence"/>
</dbReference>
<dbReference type="InterPro" id="IPR035965">
    <property type="entry name" value="PAS-like_dom_sf"/>
</dbReference>
<evidence type="ECO:0000313" key="2">
    <source>
        <dbReference type="Proteomes" id="UP000295096"/>
    </source>
</evidence>
<comment type="caution">
    <text evidence="1">The sequence shown here is derived from an EMBL/GenBank/DDBJ whole genome shotgun (WGS) entry which is preliminary data.</text>
</comment>
<sequence length="188" mass="21062">MQTKTEAPEGMLRVAVRAMREGGRGLSQVLNELPAAIYVTNAEGVITHYNQTCISFAGRKPRVGSDSWCVTWKLYTEEGEYLPHDQCPMAVAVRERRAIRGARAMAERPDGRYVNFQPYPTPLFDDAGKLVAAINLLAEVPSLRQAHTLRAQAAKCRRLVNLWPDRKGVVISMAAEYDRKALAIEQRH</sequence>
<dbReference type="AlphaFoldDB" id="A0A4R5Q7C8"/>
<dbReference type="RefSeq" id="WP_133292809.1">
    <property type="nucleotide sequence ID" value="NZ_SMSJ01000128.1"/>
</dbReference>
<protein>
    <submittedName>
        <fullName evidence="1">Uncharacterized protein</fullName>
    </submittedName>
</protein>